<sequence length="339" mass="33634">MTYPGQLMPETTVLQMTKDAMIGAAKLASALLGTSTMASGFAVTPTGPASLQVVCGAGEIYSLAAIDALAFSTLPADTTHSILKQGILLDGVTLSCPAPGTTGQSINYLVQVTYQDSDSAPVLLPYYNSANPSMPYSGMGNNGLTQNTVRKGIAVVGVKAGASAITGSQVTPSPDAGYIGLYVVTVAFGQTTINAGSIVSATNAPFINGTLHGLAPVFTANPSVPAATAAAHATPLSQIVGAGAAALAAPVRAVGQTYNNLTGRPLWVCVYVGSGSGNGTTGSGYALSVGGVVVCGMLGPAGSGQNISGHVTAIVPPGASYVLNNAGNGSGFVSKWSEY</sequence>
<dbReference type="Proteomes" id="UP000326452">
    <property type="component" value="Unassembled WGS sequence"/>
</dbReference>
<gene>
    <name evidence="1" type="ORF">PS941_04882</name>
</gene>
<accession>A0A5E7V780</accession>
<dbReference type="OrthoDB" id="6481168at2"/>
<name>A0A5E7V780_PSEFL</name>
<protein>
    <submittedName>
        <fullName evidence="1">Uncharacterized protein</fullName>
    </submittedName>
</protein>
<reference evidence="1 2" key="1">
    <citation type="submission" date="2019-09" db="EMBL/GenBank/DDBJ databases">
        <authorList>
            <person name="Chandra G."/>
            <person name="Truman W A."/>
        </authorList>
    </citation>
    <scope>NUCLEOTIDE SEQUENCE [LARGE SCALE GENOMIC DNA]</scope>
    <source>
        <strain evidence="1">PS941</strain>
    </source>
</reference>
<proteinExistence type="predicted"/>
<evidence type="ECO:0000313" key="1">
    <source>
        <dbReference type="EMBL" id="VVQ19857.1"/>
    </source>
</evidence>
<dbReference type="AlphaFoldDB" id="A0A5E7V780"/>
<dbReference type="RefSeq" id="WP_150694423.1">
    <property type="nucleotide sequence ID" value="NZ_CABVJC010000010.1"/>
</dbReference>
<organism evidence="1 2">
    <name type="scientific">Pseudomonas fluorescens</name>
    <dbReference type="NCBI Taxonomy" id="294"/>
    <lineage>
        <taxon>Bacteria</taxon>
        <taxon>Pseudomonadati</taxon>
        <taxon>Pseudomonadota</taxon>
        <taxon>Gammaproteobacteria</taxon>
        <taxon>Pseudomonadales</taxon>
        <taxon>Pseudomonadaceae</taxon>
        <taxon>Pseudomonas</taxon>
    </lineage>
</organism>
<evidence type="ECO:0000313" key="2">
    <source>
        <dbReference type="Proteomes" id="UP000326452"/>
    </source>
</evidence>
<dbReference type="EMBL" id="CABVJC010000010">
    <property type="protein sequence ID" value="VVQ19857.1"/>
    <property type="molecule type" value="Genomic_DNA"/>
</dbReference>